<dbReference type="Proteomes" id="UP000018211">
    <property type="component" value="Unassembled WGS sequence"/>
</dbReference>
<evidence type="ECO:0000256" key="1">
    <source>
        <dbReference type="SAM" id="SignalP"/>
    </source>
</evidence>
<dbReference type="EMBL" id="CAOF01000143">
    <property type="protein sequence ID" value="CCO48394.1"/>
    <property type="molecule type" value="Genomic_DNA"/>
</dbReference>
<organism evidence="2 3">
    <name type="scientific">Vibrio nigripulchritudo SOn1</name>
    <dbReference type="NCBI Taxonomy" id="1238450"/>
    <lineage>
        <taxon>Bacteria</taxon>
        <taxon>Pseudomonadati</taxon>
        <taxon>Pseudomonadota</taxon>
        <taxon>Gammaproteobacteria</taxon>
        <taxon>Vibrionales</taxon>
        <taxon>Vibrionaceae</taxon>
        <taxon>Vibrio</taxon>
    </lineage>
</organism>
<name>A0AAV2VVI1_9VIBR</name>
<comment type="caution">
    <text evidence="2">The sequence shown here is derived from an EMBL/GenBank/DDBJ whole genome shotgun (WGS) entry which is preliminary data.</text>
</comment>
<dbReference type="RefSeq" id="WP_022612882.1">
    <property type="nucleotide sequence ID" value="NZ_LK391965.1"/>
</dbReference>
<evidence type="ECO:0000313" key="2">
    <source>
        <dbReference type="EMBL" id="CCO48394.1"/>
    </source>
</evidence>
<feature type="chain" id="PRO_5043898399" evidence="1">
    <location>
        <begin position="18"/>
        <end position="114"/>
    </location>
</feature>
<accession>A0AAV2VVI1</accession>
<feature type="signal peptide" evidence="1">
    <location>
        <begin position="1"/>
        <end position="17"/>
    </location>
</feature>
<sequence length="114" mass="12574">MKSKLLLLSFISFGALAEFTAPVDVLAIRSYPSGNTHFIKTTIPNIDAGCKDTKRWGIFYLDDATGRAFSTLLAAKSSKQKVSLSITPGECLHQVYAIIKEVQVGDVNWTDTYR</sequence>
<proteinExistence type="predicted"/>
<keyword evidence="1" id="KW-0732">Signal</keyword>
<protein>
    <submittedName>
        <fullName evidence="2">Uncharacterized protein</fullName>
    </submittedName>
</protein>
<dbReference type="AlphaFoldDB" id="A0AAV2VVI1"/>
<evidence type="ECO:0000313" key="3">
    <source>
        <dbReference type="Proteomes" id="UP000018211"/>
    </source>
</evidence>
<gene>
    <name evidence="2" type="ORF">VIBNISOn1_500017</name>
</gene>
<reference evidence="2 3" key="1">
    <citation type="journal article" date="2013" name="ISME J.">
        <title>Comparative genomics of pathogenic lineages of Vibrio nigripulchritudo identifies virulence-associated traits.</title>
        <authorList>
            <person name="Goudenege D."/>
            <person name="Labreuche Y."/>
            <person name="Krin E."/>
            <person name="Ansquer D."/>
            <person name="Mangenot S."/>
            <person name="Calteau A."/>
            <person name="Medigue C."/>
            <person name="Mazel D."/>
            <person name="Polz M.F."/>
            <person name="Le Roux F."/>
        </authorList>
    </citation>
    <scope>NUCLEOTIDE SEQUENCE [LARGE SCALE GENOMIC DNA]</scope>
    <source>
        <strain evidence="2 3">SOn1</strain>
    </source>
</reference>